<evidence type="ECO:0000256" key="2">
    <source>
        <dbReference type="SAM" id="MobiDB-lite"/>
    </source>
</evidence>
<evidence type="ECO:0000313" key="4">
    <source>
        <dbReference type="EMBL" id="VVH85279.1"/>
    </source>
</evidence>
<dbReference type="InterPro" id="IPR036086">
    <property type="entry name" value="ParB/Sulfiredoxin_sf"/>
</dbReference>
<feature type="region of interest" description="Disordered" evidence="2">
    <location>
        <begin position="418"/>
        <end position="443"/>
    </location>
</feature>
<feature type="compositionally biased region" description="Low complexity" evidence="2">
    <location>
        <begin position="13"/>
        <end position="30"/>
    </location>
</feature>
<dbReference type="GO" id="GO:0005694">
    <property type="term" value="C:chromosome"/>
    <property type="evidence" value="ECO:0007669"/>
    <property type="project" value="TreeGrafter"/>
</dbReference>
<dbReference type="SUPFAM" id="SSF110849">
    <property type="entry name" value="ParB/Sulfiredoxin"/>
    <property type="match status" value="1"/>
</dbReference>
<feature type="compositionally biased region" description="Polar residues" evidence="2">
    <location>
        <begin position="425"/>
        <end position="434"/>
    </location>
</feature>
<dbReference type="Gene3D" id="1.10.10.2830">
    <property type="match status" value="1"/>
</dbReference>
<dbReference type="InterPro" id="IPR003115">
    <property type="entry name" value="ParB_N"/>
</dbReference>
<dbReference type="EMBL" id="LR700249">
    <property type="protein sequence ID" value="VVH85279.1"/>
    <property type="molecule type" value="Genomic_DNA"/>
</dbReference>
<geneLocation type="plasmid" evidence="4">
    <name>1</name>
</geneLocation>
<name>A0A5E5RD61_PSEAI</name>
<proteinExistence type="predicted"/>
<protein>
    <submittedName>
        <fullName evidence="4">Chromosome-partitioning protein Spo0J</fullName>
    </submittedName>
</protein>
<dbReference type="CDD" id="cd16406">
    <property type="entry name" value="ParB_N_like"/>
    <property type="match status" value="1"/>
</dbReference>
<sequence>MNNNTQKQQQKPAQGASSKARGKAKSAAASKLPGGVWKEIPLKKLRLWAKNVRVSAANAEAGDALEASLQSQGLLQNLVVIEAEDGFYDVAAGGRRLAKLHALVEKKKLSADTLIMCQIVDESTGLTASLSENVQREAMHPADEFIAFQELSNAGIPVADIAASFGVTPVVVKQRLKLANLSPRLIQAYRDGEANMEQLQALAICDNHEIQEAAFFDVQSWMRQPYELRRAVTRGETLVRHEPLARFVGLEAYEQAGGAVRRDLFGNAEDSYITDLPLLDKLAIEKLEPIAEPIRAEGWGWVEVMPRFNASELYNFGRIHPLPVELTSEQQAERASLKAALDQLETEIENAVEAEDFDTIERLEQEQGEAEDRLHALESGAVRSYDPEAMTKAGCIISVGRSGDVDVWRALVKPEDRAAVEGAENQGTDGQSTDDAPKEKTARLSDRMGRQLTAHKTAALQVELARNSKVALVAVVHKLAIQIIHSDHSPRFAVPVGVSVSQRGGLTEYASDLKDSAVLQALEDMRGQWRERLPSEPRELFAALLDLSMADLNDLLAFCVATGVDVVSDKGTDGQSGADVLAQTLELDMRNWWKPTADAYFREVPKGLTLEAMQTIAPAEVARLSTLKKNDLAAEAGRLAEGSNWLPAILASHEPKA</sequence>
<reference evidence="4" key="1">
    <citation type="submission" date="2019-09" db="EMBL/GenBank/DDBJ databases">
        <authorList>
            <person name="Gross C."/>
            <person name="Bohn E."/>
        </authorList>
    </citation>
    <scope>NUCLEOTIDE SEQUENCE</scope>
    <source>
        <strain evidence="4">ID40</strain>
        <plasmid evidence="4">1</plasmid>
    </source>
</reference>
<gene>
    <name evidence="4" type="primary">spo0C_2</name>
    <name evidence="4" type="ORF">TUEID40_06502</name>
</gene>
<dbReference type="RefSeq" id="WP_179196582.1">
    <property type="nucleotide sequence ID" value="NZ_NFGO01000039.1"/>
</dbReference>
<feature type="region of interest" description="Disordered" evidence="2">
    <location>
        <begin position="1"/>
        <end position="30"/>
    </location>
</feature>
<dbReference type="PANTHER" id="PTHR33375">
    <property type="entry name" value="CHROMOSOME-PARTITIONING PROTEIN PARB-RELATED"/>
    <property type="match status" value="1"/>
</dbReference>
<dbReference type="GO" id="GO:0007059">
    <property type="term" value="P:chromosome segregation"/>
    <property type="evidence" value="ECO:0007669"/>
    <property type="project" value="TreeGrafter"/>
</dbReference>
<dbReference type="AlphaFoldDB" id="A0A5E5RD61"/>
<feature type="coiled-coil region" evidence="1">
    <location>
        <begin position="327"/>
        <end position="380"/>
    </location>
</feature>
<keyword evidence="4" id="KW-0614">Plasmid</keyword>
<dbReference type="InterPro" id="IPR050336">
    <property type="entry name" value="Chromosome_partition/occlusion"/>
</dbReference>
<feature type="domain" description="ParB-like N-terminal" evidence="3">
    <location>
        <begin position="38"/>
        <end position="134"/>
    </location>
</feature>
<evidence type="ECO:0000259" key="3">
    <source>
        <dbReference type="SMART" id="SM00470"/>
    </source>
</evidence>
<dbReference type="SUPFAM" id="SSF109709">
    <property type="entry name" value="KorB DNA-binding domain-like"/>
    <property type="match status" value="1"/>
</dbReference>
<dbReference type="Gene3D" id="3.90.1530.30">
    <property type="match status" value="1"/>
</dbReference>
<organism evidence="4">
    <name type="scientific">Pseudomonas aeruginosa</name>
    <dbReference type="NCBI Taxonomy" id="287"/>
    <lineage>
        <taxon>Bacteria</taxon>
        <taxon>Pseudomonadati</taxon>
        <taxon>Pseudomonadota</taxon>
        <taxon>Gammaproteobacteria</taxon>
        <taxon>Pseudomonadales</taxon>
        <taxon>Pseudomonadaceae</taxon>
        <taxon>Pseudomonas</taxon>
    </lineage>
</organism>
<evidence type="ECO:0000256" key="1">
    <source>
        <dbReference type="SAM" id="Coils"/>
    </source>
</evidence>
<dbReference type="SMART" id="SM00470">
    <property type="entry name" value="ParB"/>
    <property type="match status" value="1"/>
</dbReference>
<dbReference type="PANTHER" id="PTHR33375:SF7">
    <property type="entry name" value="CHROMOSOME 2-PARTITIONING PROTEIN PARB-RELATED"/>
    <property type="match status" value="1"/>
</dbReference>
<keyword evidence="1" id="KW-0175">Coiled coil</keyword>
<feature type="compositionally biased region" description="Polar residues" evidence="2">
    <location>
        <begin position="1"/>
        <end position="12"/>
    </location>
</feature>
<accession>A0A5E5RD61</accession>
<dbReference type="Pfam" id="PF02195">
    <property type="entry name" value="ParB_N"/>
    <property type="match status" value="1"/>
</dbReference>